<organism evidence="2 3">
    <name type="scientific">Cytobacillus depressus</name>
    <dbReference type="NCBI Taxonomy" id="1602942"/>
    <lineage>
        <taxon>Bacteria</taxon>
        <taxon>Bacillati</taxon>
        <taxon>Bacillota</taxon>
        <taxon>Bacilli</taxon>
        <taxon>Bacillales</taxon>
        <taxon>Bacillaceae</taxon>
        <taxon>Cytobacillus</taxon>
    </lineage>
</organism>
<comment type="caution">
    <text evidence="2">The sequence shown here is derived from an EMBL/GenBank/DDBJ whole genome shotgun (WGS) entry which is preliminary data.</text>
</comment>
<protein>
    <submittedName>
        <fullName evidence="2">Uncharacterized protein</fullName>
    </submittedName>
</protein>
<dbReference type="OrthoDB" id="2390218at2"/>
<gene>
    <name evidence="2" type="ORF">F7731_13085</name>
</gene>
<name>A0A6L3V9L4_9BACI</name>
<reference evidence="2 3" key="1">
    <citation type="journal article" date="2016" name="Antonie Van Leeuwenhoek">
        <title>Bacillus depressus sp. nov., isolated from soil of a sunflower field.</title>
        <authorList>
            <person name="Wei X."/>
            <person name="Xin D."/>
            <person name="Xin Y."/>
            <person name="Zhang H."/>
            <person name="Wang T."/>
            <person name="Zhang J."/>
        </authorList>
    </citation>
    <scope>NUCLEOTIDE SEQUENCE [LARGE SCALE GENOMIC DNA]</scope>
    <source>
        <strain evidence="2 3">BZ1</strain>
    </source>
</reference>
<dbReference type="RefSeq" id="WP_151535240.1">
    <property type="nucleotide sequence ID" value="NZ_WBOS01000005.1"/>
</dbReference>
<dbReference type="AlphaFoldDB" id="A0A6L3V9L4"/>
<proteinExistence type="predicted"/>
<sequence length="70" mass="8527">MLEWYVISLFLYFPQDKSEYFPAAISFTIFFILCVLTFRWILRVSKRQTIKAKELEDRIMNQVNQTDEKI</sequence>
<dbReference type="EMBL" id="WBOS01000005">
    <property type="protein sequence ID" value="KAB2334705.1"/>
    <property type="molecule type" value="Genomic_DNA"/>
</dbReference>
<keyword evidence="1" id="KW-0812">Transmembrane</keyword>
<feature type="transmembrane region" description="Helical" evidence="1">
    <location>
        <begin position="20"/>
        <end position="42"/>
    </location>
</feature>
<keyword evidence="3" id="KW-1185">Reference proteome</keyword>
<evidence type="ECO:0000313" key="2">
    <source>
        <dbReference type="EMBL" id="KAB2334705.1"/>
    </source>
</evidence>
<accession>A0A6L3V9L4</accession>
<evidence type="ECO:0000256" key="1">
    <source>
        <dbReference type="SAM" id="Phobius"/>
    </source>
</evidence>
<dbReference type="Proteomes" id="UP000481030">
    <property type="component" value="Unassembled WGS sequence"/>
</dbReference>
<keyword evidence="1" id="KW-0472">Membrane</keyword>
<keyword evidence="1" id="KW-1133">Transmembrane helix</keyword>
<evidence type="ECO:0000313" key="3">
    <source>
        <dbReference type="Proteomes" id="UP000481030"/>
    </source>
</evidence>